<proteinExistence type="inferred from homology"/>
<dbReference type="NCBIfam" id="TIGR00536">
    <property type="entry name" value="hemK_fam"/>
    <property type="match status" value="1"/>
</dbReference>
<dbReference type="Gene3D" id="3.40.50.150">
    <property type="entry name" value="Vaccinia Virus protein VP39"/>
    <property type="match status" value="1"/>
</dbReference>
<dbReference type="STRING" id="1173020.Cha6605_5286"/>
<dbReference type="RefSeq" id="WP_015162258.1">
    <property type="nucleotide sequence ID" value="NC_019697.1"/>
</dbReference>
<dbReference type="Proteomes" id="UP000010366">
    <property type="component" value="Chromosome"/>
</dbReference>
<feature type="binding site" evidence="4">
    <location>
        <begin position="209"/>
        <end position="212"/>
    </location>
    <ligand>
        <name>substrate</name>
    </ligand>
</feature>
<evidence type="ECO:0000259" key="5">
    <source>
        <dbReference type="Pfam" id="PF05175"/>
    </source>
</evidence>
<reference evidence="6 7" key="1">
    <citation type="submission" date="2012-05" db="EMBL/GenBank/DDBJ databases">
        <title>Finished chromosome of genome of Chamaesiphon sp. PCC 6605.</title>
        <authorList>
            <consortium name="US DOE Joint Genome Institute"/>
            <person name="Gugger M."/>
            <person name="Coursin T."/>
            <person name="Rippka R."/>
            <person name="Tandeau De Marsac N."/>
            <person name="Huntemann M."/>
            <person name="Wei C.-L."/>
            <person name="Han J."/>
            <person name="Detter J.C."/>
            <person name="Han C."/>
            <person name="Tapia R."/>
            <person name="Chen A."/>
            <person name="Kyrpides N."/>
            <person name="Mavromatis K."/>
            <person name="Markowitz V."/>
            <person name="Szeto E."/>
            <person name="Ivanova N."/>
            <person name="Pagani I."/>
            <person name="Pati A."/>
            <person name="Goodwin L."/>
            <person name="Nordberg H.P."/>
            <person name="Cantor M.N."/>
            <person name="Hua S.X."/>
            <person name="Woyke T."/>
            <person name="Kerfeld C.A."/>
        </authorList>
    </citation>
    <scope>NUCLEOTIDE SEQUENCE [LARGE SCALE GENOMIC DNA]</scope>
    <source>
        <strain evidence="7">ATCC 27169 / PCC 6605</strain>
    </source>
</reference>
<comment type="function">
    <text evidence="4">Methylates the class 1 translation termination release factors RF1/PrfA and RF2/PrfB on the glutamine residue of the universally conserved GGQ motif.</text>
</comment>
<keyword evidence="1 4" id="KW-0489">Methyltransferase</keyword>
<dbReference type="PANTHER" id="PTHR47441:SF3">
    <property type="entry name" value="RELEASE FACTOR GLUTAMINE METHYLTRANSFERASE"/>
    <property type="match status" value="1"/>
</dbReference>
<dbReference type="InterPro" id="IPR002052">
    <property type="entry name" value="DNA_methylase_N6_adenine_CS"/>
</dbReference>
<accession>K9UPP0</accession>
<feature type="binding site" evidence="4">
    <location>
        <position position="155"/>
    </location>
    <ligand>
        <name>S-adenosyl-L-methionine</name>
        <dbReference type="ChEBI" id="CHEBI:59789"/>
    </ligand>
</feature>
<dbReference type="PANTHER" id="PTHR47441">
    <property type="match status" value="1"/>
</dbReference>
<dbReference type="CDD" id="cd02440">
    <property type="entry name" value="AdoMet_MTases"/>
    <property type="match status" value="1"/>
</dbReference>
<keyword evidence="3 4" id="KW-0949">S-adenosyl-L-methionine</keyword>
<dbReference type="GO" id="GO:0102559">
    <property type="term" value="F:peptide chain release factor N(5)-glutamine methyltransferase activity"/>
    <property type="evidence" value="ECO:0007669"/>
    <property type="project" value="UniProtKB-EC"/>
</dbReference>
<evidence type="ECO:0000256" key="2">
    <source>
        <dbReference type="ARBA" id="ARBA00022679"/>
    </source>
</evidence>
<dbReference type="InterPro" id="IPR007848">
    <property type="entry name" value="Small_mtfrase_dom"/>
</dbReference>
<name>K9UPP0_CHAP6</name>
<comment type="similarity">
    <text evidence="4">Belongs to the protein N5-glutamine methyltransferase family. PrmC subfamily.</text>
</comment>
<sequence>MSDSLVTGRELWAWRRWARSVAAPGKISEREIDWLLQSVANLDRLTLRLESIAPDRSIPISMSLDRLSALWHDRVANHQPVQYLIGTAFWRDFELVVSPAVLIPRPETESIIDIAIANANNLQKQGIWVDLGTGSGAIAIGLAKELPDAQIYAVDYSAAALKIACLNATKLDVIDSDARRLRQRITFSQGNWWSSIAHLQGRVAGMLSNPPYIPSEEVLRLQPEVVKHEPHLALDGGFDGLEAIRVLVETAPAYLQPGGIWLIEMMAGQGCAVIELLTKQGSYTDIEIINDLAGHDRFALARRN</sequence>
<dbReference type="AlphaFoldDB" id="K9UPP0"/>
<dbReference type="InterPro" id="IPR052663">
    <property type="entry name" value="RF_glutamine_MTase_cyano"/>
</dbReference>
<evidence type="ECO:0000313" key="6">
    <source>
        <dbReference type="EMBL" id="AFY96174.1"/>
    </source>
</evidence>
<dbReference type="PROSITE" id="PS00092">
    <property type="entry name" value="N6_MTASE"/>
    <property type="match status" value="1"/>
</dbReference>
<keyword evidence="2 4" id="KW-0808">Transferase</keyword>
<dbReference type="EC" id="2.1.1.297" evidence="4"/>
<dbReference type="HOGENOM" id="CLU_018398_2_0_3"/>
<dbReference type="Pfam" id="PF05175">
    <property type="entry name" value="MTS"/>
    <property type="match status" value="1"/>
</dbReference>
<organism evidence="6 7">
    <name type="scientific">Chamaesiphon minutus (strain ATCC 27169 / PCC 6605)</name>
    <dbReference type="NCBI Taxonomy" id="1173020"/>
    <lineage>
        <taxon>Bacteria</taxon>
        <taxon>Bacillati</taxon>
        <taxon>Cyanobacteriota</taxon>
        <taxon>Cyanophyceae</taxon>
        <taxon>Gomontiellales</taxon>
        <taxon>Chamaesiphonaceae</taxon>
        <taxon>Chamaesiphon</taxon>
    </lineage>
</organism>
<evidence type="ECO:0000256" key="3">
    <source>
        <dbReference type="ARBA" id="ARBA00022691"/>
    </source>
</evidence>
<gene>
    <name evidence="4" type="primary">prmC</name>
    <name evidence="6" type="ORF">Cha6605_5286</name>
</gene>
<feature type="binding site" evidence="4">
    <location>
        <begin position="132"/>
        <end position="136"/>
    </location>
    <ligand>
        <name>S-adenosyl-L-methionine</name>
        <dbReference type="ChEBI" id="CHEBI:59789"/>
    </ligand>
</feature>
<dbReference type="EMBL" id="CP003600">
    <property type="protein sequence ID" value="AFY96174.1"/>
    <property type="molecule type" value="Genomic_DNA"/>
</dbReference>
<dbReference type="PATRIC" id="fig|1173020.3.peg.6062"/>
<evidence type="ECO:0000256" key="1">
    <source>
        <dbReference type="ARBA" id="ARBA00022603"/>
    </source>
</evidence>
<dbReference type="eggNOG" id="COG2890">
    <property type="taxonomic scope" value="Bacteria"/>
</dbReference>
<evidence type="ECO:0000256" key="4">
    <source>
        <dbReference type="HAMAP-Rule" id="MF_02126"/>
    </source>
</evidence>
<dbReference type="KEGG" id="cmp:Cha6605_5286"/>
<keyword evidence="7" id="KW-1185">Reference proteome</keyword>
<protein>
    <recommendedName>
        <fullName evidence="4">Release factor glutamine methyltransferase</fullName>
        <shortName evidence="4">RF MTase</shortName>
        <ecNumber evidence="4">2.1.1.297</ecNumber>
    </recommendedName>
    <alternativeName>
        <fullName evidence="4">N5-glutamine methyltransferase PrmC</fullName>
    </alternativeName>
    <alternativeName>
        <fullName evidence="4">Protein-(glutamine-N5) MTase PrmC</fullName>
    </alternativeName>
    <alternativeName>
        <fullName evidence="4">Protein-glutamine N-methyltransferase PrmC</fullName>
    </alternativeName>
</protein>
<dbReference type="HAMAP" id="MF_02126">
    <property type="entry name" value="RF_methyltr_PrmC"/>
    <property type="match status" value="1"/>
</dbReference>
<dbReference type="InterPro" id="IPR004556">
    <property type="entry name" value="HemK-like"/>
</dbReference>
<dbReference type="SUPFAM" id="SSF53335">
    <property type="entry name" value="S-adenosyl-L-methionine-dependent methyltransferases"/>
    <property type="match status" value="1"/>
</dbReference>
<feature type="binding site" evidence="4">
    <location>
        <position position="192"/>
    </location>
    <ligand>
        <name>S-adenosyl-L-methionine</name>
        <dbReference type="ChEBI" id="CHEBI:59789"/>
    </ligand>
</feature>
<dbReference type="InterPro" id="IPR019874">
    <property type="entry name" value="RF_methyltr_PrmC"/>
</dbReference>
<dbReference type="InterPro" id="IPR029063">
    <property type="entry name" value="SAM-dependent_MTases_sf"/>
</dbReference>
<comment type="catalytic activity">
    <reaction evidence="4">
        <text>L-glutaminyl-[peptide chain release factor] + S-adenosyl-L-methionine = N(5)-methyl-L-glutaminyl-[peptide chain release factor] + S-adenosyl-L-homocysteine + H(+)</text>
        <dbReference type="Rhea" id="RHEA:42896"/>
        <dbReference type="Rhea" id="RHEA-COMP:10271"/>
        <dbReference type="Rhea" id="RHEA-COMP:10272"/>
        <dbReference type="ChEBI" id="CHEBI:15378"/>
        <dbReference type="ChEBI" id="CHEBI:30011"/>
        <dbReference type="ChEBI" id="CHEBI:57856"/>
        <dbReference type="ChEBI" id="CHEBI:59789"/>
        <dbReference type="ChEBI" id="CHEBI:61891"/>
        <dbReference type="EC" id="2.1.1.297"/>
    </reaction>
</comment>
<dbReference type="NCBIfam" id="TIGR03534">
    <property type="entry name" value="RF_mod_PrmC"/>
    <property type="match status" value="1"/>
</dbReference>
<dbReference type="GO" id="GO:0003676">
    <property type="term" value="F:nucleic acid binding"/>
    <property type="evidence" value="ECO:0007669"/>
    <property type="project" value="InterPro"/>
</dbReference>
<feature type="binding site" evidence="4">
    <location>
        <position position="209"/>
    </location>
    <ligand>
        <name>S-adenosyl-L-methionine</name>
        <dbReference type="ChEBI" id="CHEBI:59789"/>
    </ligand>
</feature>
<dbReference type="GO" id="GO:0032259">
    <property type="term" value="P:methylation"/>
    <property type="evidence" value="ECO:0007669"/>
    <property type="project" value="UniProtKB-KW"/>
</dbReference>
<feature type="domain" description="Methyltransferase small" evidence="5">
    <location>
        <begin position="123"/>
        <end position="216"/>
    </location>
</feature>
<dbReference type="OrthoDB" id="9800643at2"/>
<evidence type="ECO:0000313" key="7">
    <source>
        <dbReference type="Proteomes" id="UP000010366"/>
    </source>
</evidence>